<evidence type="ECO:0000313" key="1">
    <source>
        <dbReference type="EMBL" id="EEG28318.1"/>
    </source>
</evidence>
<accession>C0DZK1</accession>
<dbReference type="Proteomes" id="UP000006247">
    <property type="component" value="Unassembled WGS sequence"/>
</dbReference>
<comment type="caution">
    <text evidence="1">The sequence shown here is derived from an EMBL/GenBank/DDBJ whole genome shotgun (WGS) entry which is preliminary data.</text>
</comment>
<sequence>MVLSSNSKQVEDTLTAGIPIVKMDFQSFKDLQRTIEITANIIGTNDAKNQAQEFSAYLDKNLDMA</sequence>
<dbReference type="EMBL" id="ACEB01000002">
    <property type="protein sequence ID" value="EEG28318.1"/>
    <property type="molecule type" value="Genomic_DNA"/>
</dbReference>
<name>C0DZK1_9CORY</name>
<organism evidence="1 2">
    <name type="scientific">Corynebacterium matruchotii ATCC 33806</name>
    <dbReference type="NCBI Taxonomy" id="566549"/>
    <lineage>
        <taxon>Bacteria</taxon>
        <taxon>Bacillati</taxon>
        <taxon>Actinomycetota</taxon>
        <taxon>Actinomycetes</taxon>
        <taxon>Mycobacteriales</taxon>
        <taxon>Corynebacteriaceae</taxon>
        <taxon>Corynebacterium</taxon>
    </lineage>
</organism>
<dbReference type="AlphaFoldDB" id="C0DZK1"/>
<evidence type="ECO:0000313" key="2">
    <source>
        <dbReference type="Proteomes" id="UP000006247"/>
    </source>
</evidence>
<dbReference type="RefSeq" id="WP_005519288.1">
    <property type="nucleotide sequence ID" value="NZ_EQ973328.1"/>
</dbReference>
<protein>
    <submittedName>
        <fullName evidence="1">Uncharacterized protein</fullName>
    </submittedName>
</protein>
<dbReference type="HOGENOM" id="CLU_2842363_0_0_11"/>
<gene>
    <name evidence="1" type="ORF">CORMATOL_00141</name>
</gene>
<reference evidence="1 2" key="1">
    <citation type="submission" date="2009-01" db="EMBL/GenBank/DDBJ databases">
        <authorList>
            <person name="Fulton L."/>
            <person name="Clifton S."/>
            <person name="Chinwalla A.T."/>
            <person name="Mitreva M."/>
            <person name="Sodergren E."/>
            <person name="Weinstock G."/>
            <person name="Clifton S."/>
            <person name="Dooling D.J."/>
            <person name="Fulton B."/>
            <person name="Minx P."/>
            <person name="Pepin K.H."/>
            <person name="Johnson M."/>
            <person name="Bhonagiri V."/>
            <person name="Nash W.E."/>
            <person name="Mardis E.R."/>
            <person name="Wilson R.K."/>
        </authorList>
    </citation>
    <scope>NUCLEOTIDE SEQUENCE [LARGE SCALE GENOMIC DNA]</scope>
    <source>
        <strain evidence="1 2">ATCC 33806</strain>
    </source>
</reference>
<proteinExistence type="predicted"/>